<accession>A0A8E2JCT6</accession>
<organism evidence="7 8">
    <name type="scientific">Lepidopterella palustris CBS 459.81</name>
    <dbReference type="NCBI Taxonomy" id="1314670"/>
    <lineage>
        <taxon>Eukaryota</taxon>
        <taxon>Fungi</taxon>
        <taxon>Dikarya</taxon>
        <taxon>Ascomycota</taxon>
        <taxon>Pezizomycotina</taxon>
        <taxon>Dothideomycetes</taxon>
        <taxon>Pleosporomycetidae</taxon>
        <taxon>Mytilinidiales</taxon>
        <taxon>Argynnaceae</taxon>
        <taxon>Lepidopterella</taxon>
    </lineage>
</organism>
<dbReference type="InterPro" id="IPR002885">
    <property type="entry name" value="PPR_rpt"/>
</dbReference>
<evidence type="ECO:0000313" key="7">
    <source>
        <dbReference type="EMBL" id="OCK77804.1"/>
    </source>
</evidence>
<dbReference type="Gene3D" id="1.25.40.10">
    <property type="entry name" value="Tetratricopeptide repeat domain"/>
    <property type="match status" value="2"/>
</dbReference>
<feature type="region of interest" description="Disordered" evidence="6">
    <location>
        <begin position="38"/>
        <end position="61"/>
    </location>
</feature>
<gene>
    <name evidence="7" type="ORF">K432DRAFT_303355</name>
</gene>
<feature type="region of interest" description="Disordered" evidence="6">
    <location>
        <begin position="154"/>
        <end position="179"/>
    </location>
</feature>
<keyword evidence="8" id="KW-1185">Reference proteome</keyword>
<evidence type="ECO:0000313" key="8">
    <source>
        <dbReference type="Proteomes" id="UP000250266"/>
    </source>
</evidence>
<proteinExistence type="inferred from homology"/>
<evidence type="ECO:0000256" key="5">
    <source>
        <dbReference type="PROSITE-ProRule" id="PRU00708"/>
    </source>
</evidence>
<dbReference type="NCBIfam" id="TIGR00756">
    <property type="entry name" value="PPR"/>
    <property type="match status" value="1"/>
</dbReference>
<name>A0A8E2JCT6_9PEZI</name>
<comment type="subunit">
    <text evidence="4">Binds to mitochondrial small subunit 15S rRNA.</text>
</comment>
<reference evidence="7 8" key="1">
    <citation type="journal article" date="2016" name="Nat. Commun.">
        <title>Ectomycorrhizal ecology is imprinted in the genome of the dominant symbiotic fungus Cenococcum geophilum.</title>
        <authorList>
            <consortium name="DOE Joint Genome Institute"/>
            <person name="Peter M."/>
            <person name="Kohler A."/>
            <person name="Ohm R.A."/>
            <person name="Kuo A."/>
            <person name="Krutzmann J."/>
            <person name="Morin E."/>
            <person name="Arend M."/>
            <person name="Barry K.W."/>
            <person name="Binder M."/>
            <person name="Choi C."/>
            <person name="Clum A."/>
            <person name="Copeland A."/>
            <person name="Grisel N."/>
            <person name="Haridas S."/>
            <person name="Kipfer T."/>
            <person name="LaButti K."/>
            <person name="Lindquist E."/>
            <person name="Lipzen A."/>
            <person name="Maire R."/>
            <person name="Meier B."/>
            <person name="Mihaltcheva S."/>
            <person name="Molinier V."/>
            <person name="Murat C."/>
            <person name="Poggeler S."/>
            <person name="Quandt C.A."/>
            <person name="Sperisen C."/>
            <person name="Tritt A."/>
            <person name="Tisserant E."/>
            <person name="Crous P.W."/>
            <person name="Henrissat B."/>
            <person name="Nehls U."/>
            <person name="Egli S."/>
            <person name="Spatafora J.W."/>
            <person name="Grigoriev I.V."/>
            <person name="Martin F.M."/>
        </authorList>
    </citation>
    <scope>NUCLEOTIDE SEQUENCE [LARGE SCALE GENOMIC DNA]</scope>
    <source>
        <strain evidence="7 8">CBS 459.81</strain>
    </source>
</reference>
<evidence type="ECO:0000256" key="3">
    <source>
        <dbReference type="ARBA" id="ARBA00044493"/>
    </source>
</evidence>
<protein>
    <recommendedName>
        <fullName evidence="9">Pentatricopeptide repeat protein</fullName>
    </recommendedName>
</protein>
<comment type="function">
    <text evidence="3">Regulates mitochondrial small subunit maturation by controlling 15S rRNA 5'-end processing. Localizes to the 5' precursor of the 15S rRNA in a position that is subsequently occupied by mS47 in the mature yeast mtSSU. Uses structure and sequence-specific RNA recognition, binding to a single-stranded region of the precursor and specifically recognizing bases -6 to -1. The exchange of Ccm1 for mS47 is coupled to the irreversible removal of precursor rRNA that is accompanied by conformational changes of the mitoribosomal proteins uS5m and mS26. These conformational changes signal completion of 5'-end rRNA processing through protection of the mature 5'-end of the 15S rRNA and stabilization of mS47. The removal of the 5' precursor together with the dissociation of Ccm1 may be catalyzed by the 5'-3' exoribonuclease Pet127. Involved in the specific removal of group I introns in mitochondrial encoded transcripts.</text>
</comment>
<dbReference type="PANTHER" id="PTHR47447:SF23">
    <property type="entry name" value="PENTACOTRIPEPTIDE-REPEAT REGION OF PRORP DOMAIN-CONTAINING PROTEIN"/>
    <property type="match status" value="1"/>
</dbReference>
<dbReference type="InterPro" id="IPR011990">
    <property type="entry name" value="TPR-like_helical_dom_sf"/>
</dbReference>
<dbReference type="PANTHER" id="PTHR47447">
    <property type="entry name" value="OS03G0856100 PROTEIN"/>
    <property type="match status" value="1"/>
</dbReference>
<dbReference type="OrthoDB" id="1908178at2759"/>
<dbReference type="Pfam" id="PF01535">
    <property type="entry name" value="PPR"/>
    <property type="match status" value="2"/>
</dbReference>
<dbReference type="Proteomes" id="UP000250266">
    <property type="component" value="Unassembled WGS sequence"/>
</dbReference>
<evidence type="ECO:0008006" key="9">
    <source>
        <dbReference type="Google" id="ProtNLM"/>
    </source>
</evidence>
<feature type="compositionally biased region" description="Basic and acidic residues" evidence="6">
    <location>
        <begin position="159"/>
        <end position="171"/>
    </location>
</feature>
<sequence length="593" mass="67894">MSLLRTLDRSTSRPVVFKIGSQSLLAFLCPALFPQSPSGRPQRRFLHQRSPKHPTRPALLSSPEKMDNIFIQALVRAGSCQRHTQHASTWKEATPFVTTHHKARRKSSSLGQTRGFRIETDGCSAAKSSRHFTQRELQSLVDWYDYRLDPEEEQQQYVKSDEPWDLEKKQPEPSPVPDQSQMAVIRKIEDLLKNEESSHEEIYSLYRMLPYPRVSFLTRNTLGALTRHLAIVEHKDEASMQRFLSILDDMKAANVAILRSEWSTAINFAGRCLKRVTESEVESALYIWKEMEQEAGVKGTNVTFNILINIAIQAGKFDLAEMFIKEMEARGLRFSRIFRLSMIYYHGMRHDGHGVRRAYRNFVSAGFAVDTGVMTAVIASLIRAGEPSAAEHVFLRMKALDAEKSRQIRPPSNWREARKLRLRLESASHHLKDKVNEQRKLQEATPIAPDTTTYSTIIRHHAVTSGNIDRVTELIAEMRAADIPLDGSIYISLFHGFSTFGGVRYSSWTLGRLEETWAGFVEAVEAGEKNTYFSRLAVTSALTAFAKCGDRERTLKVWEMARERWDPRAGELEAVLSTLRWLYREDVVRDSFW</sequence>
<evidence type="ECO:0000256" key="6">
    <source>
        <dbReference type="SAM" id="MobiDB-lite"/>
    </source>
</evidence>
<keyword evidence="2" id="KW-0677">Repeat</keyword>
<comment type="similarity">
    <text evidence="1">Belongs to the CCM1 family.</text>
</comment>
<feature type="compositionally biased region" description="Basic residues" evidence="6">
    <location>
        <begin position="41"/>
        <end position="55"/>
    </location>
</feature>
<evidence type="ECO:0000256" key="1">
    <source>
        <dbReference type="ARBA" id="ARBA00006192"/>
    </source>
</evidence>
<evidence type="ECO:0000256" key="4">
    <source>
        <dbReference type="ARBA" id="ARBA00044511"/>
    </source>
</evidence>
<feature type="repeat" description="PPR" evidence="5">
    <location>
        <begin position="300"/>
        <end position="334"/>
    </location>
</feature>
<feature type="repeat" description="PPR" evidence="5">
    <location>
        <begin position="450"/>
        <end position="485"/>
    </location>
</feature>
<dbReference type="EMBL" id="KV745099">
    <property type="protein sequence ID" value="OCK77804.1"/>
    <property type="molecule type" value="Genomic_DNA"/>
</dbReference>
<evidence type="ECO:0000256" key="2">
    <source>
        <dbReference type="ARBA" id="ARBA00022737"/>
    </source>
</evidence>
<dbReference type="AlphaFoldDB" id="A0A8E2JCT6"/>
<dbReference type="PROSITE" id="PS51375">
    <property type="entry name" value="PPR"/>
    <property type="match status" value="2"/>
</dbReference>